<reference evidence="2" key="2">
    <citation type="submission" date="2024-08" db="UniProtKB">
        <authorList>
            <consortium name="EnsemblMetazoa"/>
        </authorList>
    </citation>
    <scope>IDENTIFICATION</scope>
</reference>
<dbReference type="GeneID" id="109543204"/>
<dbReference type="AlphaFoldDB" id="A0AAR5Q516"/>
<dbReference type="Pfam" id="PF02958">
    <property type="entry name" value="EcKL"/>
    <property type="match status" value="1"/>
</dbReference>
<dbReference type="EnsemblMetazoa" id="XM_019912789.1">
    <property type="protein sequence ID" value="XP_019768348.1"/>
    <property type="gene ID" value="LOC109543204"/>
</dbReference>
<dbReference type="SUPFAM" id="SSF56112">
    <property type="entry name" value="Protein kinase-like (PK-like)"/>
    <property type="match status" value="1"/>
</dbReference>
<dbReference type="PANTHER" id="PTHR11012:SF55">
    <property type="entry name" value="BHLH DOMAIN-CONTAINING PROTEIN"/>
    <property type="match status" value="1"/>
</dbReference>
<evidence type="ECO:0000313" key="3">
    <source>
        <dbReference type="Proteomes" id="UP000019118"/>
    </source>
</evidence>
<evidence type="ECO:0000259" key="1">
    <source>
        <dbReference type="SMART" id="SM00587"/>
    </source>
</evidence>
<dbReference type="InterPro" id="IPR011009">
    <property type="entry name" value="Kinase-like_dom_sf"/>
</dbReference>
<dbReference type="Proteomes" id="UP000019118">
    <property type="component" value="Unassembled WGS sequence"/>
</dbReference>
<dbReference type="SMART" id="SM00587">
    <property type="entry name" value="CHK"/>
    <property type="match status" value="1"/>
</dbReference>
<name>A0AAR5Q516_DENPD</name>
<keyword evidence="3" id="KW-1185">Reference proteome</keyword>
<accession>A0AAR5Q516</accession>
<protein>
    <recommendedName>
        <fullName evidence="1">CHK kinase-like domain-containing protein</fullName>
    </recommendedName>
</protein>
<dbReference type="PANTHER" id="PTHR11012">
    <property type="entry name" value="PROTEIN KINASE-LIKE DOMAIN-CONTAINING"/>
    <property type="match status" value="1"/>
</dbReference>
<organism evidence="2 3">
    <name type="scientific">Dendroctonus ponderosae</name>
    <name type="common">Mountain pine beetle</name>
    <dbReference type="NCBI Taxonomy" id="77166"/>
    <lineage>
        <taxon>Eukaryota</taxon>
        <taxon>Metazoa</taxon>
        <taxon>Ecdysozoa</taxon>
        <taxon>Arthropoda</taxon>
        <taxon>Hexapoda</taxon>
        <taxon>Insecta</taxon>
        <taxon>Pterygota</taxon>
        <taxon>Neoptera</taxon>
        <taxon>Endopterygota</taxon>
        <taxon>Coleoptera</taxon>
        <taxon>Polyphaga</taxon>
        <taxon>Cucujiformia</taxon>
        <taxon>Curculionidae</taxon>
        <taxon>Scolytinae</taxon>
        <taxon>Dendroctonus</taxon>
    </lineage>
</organism>
<sequence length="466" mass="54696">MFRLIGRFLSQPEDVNLASSRRRYSSVMTIDETSRSYISTMRLRQVLDDYYKGSVDIIEENVVPLRSPTSIPYKCRIQVLLKTTTGKQEQLALYVKMLMADQDDLRHRARTYMRLDEMMNMKKEIKVYNVVIPKIDSFQKGLLIETEYRYQNLLAKCFKARLTFHSLHAQLPDQNSVILLKDLTFDNYKSESILRGFRGFELDTAQIILRDMARFHACPIAMRLKEEAQFRKQIIPTLNLEVKQYKKLPPIEMLSRELISYGLKNIPAAHRHSLRIRDSLQLCRLYDWIHGDQEDNTWYTISHSRYWLNNIMTSRADSDAPQQSKLLEMHRVGFKNCCTDLAFFLLTSVQPDILEKRFLHFLEEYYDEFSRTLKMHKVALDKYTYSLFTSEFHAVGQRIATDILINIKTGSCEGYDDAENPILGNRYRKRMLAAVNLMVKHGWMQEVVSFPTASQRRPLQMSPSTS</sequence>
<dbReference type="InterPro" id="IPR004119">
    <property type="entry name" value="EcKL"/>
</dbReference>
<dbReference type="InterPro" id="IPR015897">
    <property type="entry name" value="CHK_kinase-like"/>
</dbReference>
<evidence type="ECO:0000313" key="2">
    <source>
        <dbReference type="EnsemblMetazoa" id="XP_019768348.1"/>
    </source>
</evidence>
<feature type="domain" description="CHK kinase-like" evidence="1">
    <location>
        <begin position="178"/>
        <end position="375"/>
    </location>
</feature>
<dbReference type="KEGG" id="dpa:109543204"/>
<proteinExistence type="predicted"/>
<reference evidence="3" key="1">
    <citation type="journal article" date="2013" name="Genome Biol.">
        <title>Draft genome of the mountain pine beetle, Dendroctonus ponderosae Hopkins, a major forest pest.</title>
        <authorList>
            <person name="Keeling C.I."/>
            <person name="Yuen M.M."/>
            <person name="Liao N.Y."/>
            <person name="Docking T.R."/>
            <person name="Chan S.K."/>
            <person name="Taylor G.A."/>
            <person name="Palmquist D.L."/>
            <person name="Jackman S.D."/>
            <person name="Nguyen A."/>
            <person name="Li M."/>
            <person name="Henderson H."/>
            <person name="Janes J.K."/>
            <person name="Zhao Y."/>
            <person name="Pandoh P."/>
            <person name="Moore R."/>
            <person name="Sperling F.A."/>
            <person name="Huber D.P."/>
            <person name="Birol I."/>
            <person name="Jones S.J."/>
            <person name="Bohlmann J."/>
        </authorList>
    </citation>
    <scope>NUCLEOTIDE SEQUENCE</scope>
</reference>